<reference evidence="6 7" key="1">
    <citation type="submission" date="2016-10" db="EMBL/GenBank/DDBJ databases">
        <authorList>
            <person name="de Groot N.N."/>
        </authorList>
    </citation>
    <scope>NUCLEOTIDE SEQUENCE [LARGE SCALE GENOMIC DNA]</scope>
    <source>
        <strain evidence="6 7">DSM 21035</strain>
    </source>
</reference>
<name>A0A1H9G0H1_9FLAO</name>
<keyword evidence="2" id="KW-0238">DNA-binding</keyword>
<organism evidence="6 7">
    <name type="scientific">Hyunsoonleella jejuensis</name>
    <dbReference type="NCBI Taxonomy" id="419940"/>
    <lineage>
        <taxon>Bacteria</taxon>
        <taxon>Pseudomonadati</taxon>
        <taxon>Bacteroidota</taxon>
        <taxon>Flavobacteriia</taxon>
        <taxon>Flavobacteriales</taxon>
        <taxon>Flavobacteriaceae</taxon>
    </lineage>
</organism>
<dbReference type="Pfam" id="PF12833">
    <property type="entry name" value="HTH_18"/>
    <property type="match status" value="1"/>
</dbReference>
<dbReference type="PANTHER" id="PTHR43280:SF29">
    <property type="entry name" value="ARAC-FAMILY TRANSCRIPTIONAL REGULATOR"/>
    <property type="match status" value="1"/>
</dbReference>
<dbReference type="PROSITE" id="PS01124">
    <property type="entry name" value="HTH_ARAC_FAMILY_2"/>
    <property type="match status" value="1"/>
</dbReference>
<dbReference type="SUPFAM" id="SSF46689">
    <property type="entry name" value="Homeodomain-like"/>
    <property type="match status" value="1"/>
</dbReference>
<dbReference type="SMART" id="SM00342">
    <property type="entry name" value="HTH_ARAC"/>
    <property type="match status" value="1"/>
</dbReference>
<keyword evidence="7" id="KW-1185">Reference proteome</keyword>
<accession>A0A1H9G0H1</accession>
<feature type="transmembrane region" description="Helical" evidence="4">
    <location>
        <begin position="40"/>
        <end position="62"/>
    </location>
</feature>
<evidence type="ECO:0000259" key="5">
    <source>
        <dbReference type="PROSITE" id="PS01124"/>
    </source>
</evidence>
<feature type="transmembrane region" description="Helical" evidence="4">
    <location>
        <begin position="157"/>
        <end position="174"/>
    </location>
</feature>
<keyword evidence="3" id="KW-0804">Transcription</keyword>
<evidence type="ECO:0000256" key="3">
    <source>
        <dbReference type="ARBA" id="ARBA00023163"/>
    </source>
</evidence>
<dbReference type="InterPro" id="IPR009057">
    <property type="entry name" value="Homeodomain-like_sf"/>
</dbReference>
<dbReference type="Gene3D" id="1.10.10.60">
    <property type="entry name" value="Homeodomain-like"/>
    <property type="match status" value="2"/>
</dbReference>
<protein>
    <submittedName>
        <fullName evidence="6">Transcriptional regulator, AraC family</fullName>
    </submittedName>
</protein>
<dbReference type="STRING" id="419940.SAMN05421824_1641"/>
<evidence type="ECO:0000256" key="4">
    <source>
        <dbReference type="SAM" id="Phobius"/>
    </source>
</evidence>
<dbReference type="AlphaFoldDB" id="A0A1H9G0H1"/>
<feature type="transmembrane region" description="Helical" evidence="4">
    <location>
        <begin position="186"/>
        <end position="206"/>
    </location>
</feature>
<evidence type="ECO:0000256" key="2">
    <source>
        <dbReference type="ARBA" id="ARBA00023125"/>
    </source>
</evidence>
<dbReference type="GO" id="GO:0043565">
    <property type="term" value="F:sequence-specific DNA binding"/>
    <property type="evidence" value="ECO:0007669"/>
    <property type="project" value="InterPro"/>
</dbReference>
<dbReference type="PANTHER" id="PTHR43280">
    <property type="entry name" value="ARAC-FAMILY TRANSCRIPTIONAL REGULATOR"/>
    <property type="match status" value="1"/>
</dbReference>
<evidence type="ECO:0000313" key="7">
    <source>
        <dbReference type="Proteomes" id="UP000198999"/>
    </source>
</evidence>
<evidence type="ECO:0000313" key="6">
    <source>
        <dbReference type="EMBL" id="SEQ43636.1"/>
    </source>
</evidence>
<keyword evidence="4" id="KW-0812">Transmembrane</keyword>
<keyword evidence="4" id="KW-0472">Membrane</keyword>
<dbReference type="Proteomes" id="UP000198999">
    <property type="component" value="Unassembled WGS sequence"/>
</dbReference>
<feature type="domain" description="HTH araC/xylS-type" evidence="5">
    <location>
        <begin position="283"/>
        <end position="387"/>
    </location>
</feature>
<evidence type="ECO:0000256" key="1">
    <source>
        <dbReference type="ARBA" id="ARBA00023015"/>
    </source>
</evidence>
<keyword evidence="4" id="KW-1133">Transmembrane helix</keyword>
<dbReference type="EMBL" id="FOFN01000002">
    <property type="protein sequence ID" value="SEQ43636.1"/>
    <property type="molecule type" value="Genomic_DNA"/>
</dbReference>
<keyword evidence="1" id="KW-0805">Transcription regulation</keyword>
<feature type="transmembrane region" description="Helical" evidence="4">
    <location>
        <begin position="226"/>
        <end position="245"/>
    </location>
</feature>
<sequence>MFPDFNIRSTPLLILVIQGLVFAILLLIKFKRKGNLSDLFLGLILLLTCYSQTCYTVGFMGWYNEFRTTKINYFLYNVAIALGPLIYLYVKSVTKSNFRFKKVYWWHFAFVFTFIAYRLIIFSYDALQPGFNETQNGILKIAIDEAIVQPVMGFIEFPFMLLYLAFTLQLFYNYRKRIKQYFSNTYKLELNWILSFLILFSLLFLYDTLQTVIGAFVTDLNYEQRWWLNLLSALVTLYIGIKGYFTDTTKLNKLNFTFSPSLEAIPQVSYTKTDKSISEKDITAIKSLMEDNKVYLNPELNLSDLAEQANMSRGQLSEVINSGFNKNFNDFVNMYRVNAFKAMIKEDKHKQLSLLGIAQECGFNSKATFNRVFKKLTNHSPTEYLKSTTT</sequence>
<dbReference type="InterPro" id="IPR018060">
    <property type="entry name" value="HTH_AraC"/>
</dbReference>
<feature type="transmembrane region" description="Helical" evidence="4">
    <location>
        <begin position="74"/>
        <end position="91"/>
    </location>
</feature>
<dbReference type="GO" id="GO:0003700">
    <property type="term" value="F:DNA-binding transcription factor activity"/>
    <property type="evidence" value="ECO:0007669"/>
    <property type="project" value="InterPro"/>
</dbReference>
<feature type="transmembrane region" description="Helical" evidence="4">
    <location>
        <begin position="103"/>
        <end position="124"/>
    </location>
</feature>
<gene>
    <name evidence="6" type="ORF">SAMN05421824_1641</name>
</gene>
<feature type="transmembrane region" description="Helical" evidence="4">
    <location>
        <begin position="12"/>
        <end position="28"/>
    </location>
</feature>
<proteinExistence type="predicted"/>